<protein>
    <recommendedName>
        <fullName evidence="3">Heme-binding protein</fullName>
    </recommendedName>
</protein>
<evidence type="ECO:0000313" key="2">
    <source>
        <dbReference type="Proteomes" id="UP000076715"/>
    </source>
</evidence>
<dbReference type="Pfam" id="PF03928">
    <property type="entry name" value="HbpS-like"/>
    <property type="match status" value="1"/>
</dbReference>
<dbReference type="PANTHER" id="PTHR34309:SF1">
    <property type="entry name" value="PROTEIN GLCG"/>
    <property type="match status" value="1"/>
</dbReference>
<dbReference type="InterPro" id="IPR052517">
    <property type="entry name" value="GlcG_carb_metab_protein"/>
</dbReference>
<reference evidence="1 2" key="1">
    <citation type="submission" date="2016-01" db="EMBL/GenBank/DDBJ databases">
        <title>The draft genome sequence of Aquimarina sp. RZW4-3-2.</title>
        <authorList>
            <person name="Wang Y."/>
        </authorList>
    </citation>
    <scope>NUCLEOTIDE SEQUENCE [LARGE SCALE GENOMIC DNA]</scope>
    <source>
        <strain evidence="1 2">RZW4-3-2</strain>
    </source>
</reference>
<keyword evidence="2" id="KW-1185">Reference proteome</keyword>
<comment type="caution">
    <text evidence="1">The sequence shown here is derived from an EMBL/GenBank/DDBJ whole genome shotgun (WGS) entry which is preliminary data.</text>
</comment>
<dbReference type="SUPFAM" id="SSF143744">
    <property type="entry name" value="GlcG-like"/>
    <property type="match status" value="1"/>
</dbReference>
<dbReference type="AlphaFoldDB" id="A0A162CTT8"/>
<organism evidence="1 2">
    <name type="scientific">Aquimarina aggregata</name>
    <dbReference type="NCBI Taxonomy" id="1642818"/>
    <lineage>
        <taxon>Bacteria</taxon>
        <taxon>Pseudomonadati</taxon>
        <taxon>Bacteroidota</taxon>
        <taxon>Flavobacteriia</taxon>
        <taxon>Flavobacteriales</taxon>
        <taxon>Flavobacteriaceae</taxon>
        <taxon>Aquimarina</taxon>
    </lineage>
</organism>
<dbReference type="Proteomes" id="UP000076715">
    <property type="component" value="Unassembled WGS sequence"/>
</dbReference>
<evidence type="ECO:0008006" key="3">
    <source>
        <dbReference type="Google" id="ProtNLM"/>
    </source>
</evidence>
<dbReference type="InterPro" id="IPR005624">
    <property type="entry name" value="PduO/GlcC-like"/>
</dbReference>
<dbReference type="Gene3D" id="3.30.450.150">
    <property type="entry name" value="Haem-degrading domain"/>
    <property type="match status" value="1"/>
</dbReference>
<evidence type="ECO:0000313" key="1">
    <source>
        <dbReference type="EMBL" id="KZS40939.1"/>
    </source>
</evidence>
<dbReference type="RefSeq" id="WP_066313399.1">
    <property type="nucleotide sequence ID" value="NZ_CANLSS010000005.1"/>
</dbReference>
<dbReference type="OrthoDB" id="9778896at2"/>
<proteinExistence type="predicted"/>
<dbReference type="STRING" id="1642818.AWE51_24370"/>
<dbReference type="PANTHER" id="PTHR34309">
    <property type="entry name" value="SLR1406 PROTEIN"/>
    <property type="match status" value="1"/>
</dbReference>
<dbReference type="InterPro" id="IPR038084">
    <property type="entry name" value="PduO/GlcC-like_sf"/>
</dbReference>
<dbReference type="EMBL" id="LQRT01000010">
    <property type="protein sequence ID" value="KZS40939.1"/>
    <property type="molecule type" value="Genomic_DNA"/>
</dbReference>
<accession>A0A162CTT8</accession>
<name>A0A162CTT8_9FLAO</name>
<gene>
    <name evidence="1" type="ORF">AWE51_24370</name>
</gene>
<sequence length="141" mass="15191">MPKTTFKITYNEAKMLMNEAVKSANHHNVPGAIAIVDEGGHLLLLESLDNTMSSASKIAIGKAATAAAFKRPTMDIEKVVLEGRTPMLVLDSVTVESYVPLKGGYPIWYEGKLVGAIAVAGTMDAEMDEVVVLEALKNKTW</sequence>